<keyword evidence="4" id="KW-1185">Reference proteome</keyword>
<organism evidence="3 4">
    <name type="scientific">Scylla paramamosain</name>
    <name type="common">Mud crab</name>
    <dbReference type="NCBI Taxonomy" id="85552"/>
    <lineage>
        <taxon>Eukaryota</taxon>
        <taxon>Metazoa</taxon>
        <taxon>Ecdysozoa</taxon>
        <taxon>Arthropoda</taxon>
        <taxon>Crustacea</taxon>
        <taxon>Multicrustacea</taxon>
        <taxon>Malacostraca</taxon>
        <taxon>Eumalacostraca</taxon>
        <taxon>Eucarida</taxon>
        <taxon>Decapoda</taxon>
        <taxon>Pleocyemata</taxon>
        <taxon>Brachyura</taxon>
        <taxon>Eubrachyura</taxon>
        <taxon>Portunoidea</taxon>
        <taxon>Portunidae</taxon>
        <taxon>Portuninae</taxon>
        <taxon>Scylla</taxon>
    </lineage>
</organism>
<protein>
    <submittedName>
        <fullName evidence="3">Uncharacterized protein</fullName>
    </submittedName>
</protein>
<accession>A0AAW0SUW4</accession>
<dbReference type="GO" id="GO:0034709">
    <property type="term" value="C:methylosome"/>
    <property type="evidence" value="ECO:0007669"/>
    <property type="project" value="TreeGrafter"/>
</dbReference>
<evidence type="ECO:0000313" key="3">
    <source>
        <dbReference type="EMBL" id="KAK8378612.1"/>
    </source>
</evidence>
<sequence length="362" mass="39341">MPSMPASSTHMPLPTLPAAPASSCALSCCCCVTADCCTVAFSDTVFSCLTSATQQREHYSHPSASPSSLPGSSYLLCCQSLHLRDFWGFWSSFVSCQPALVSLCYSDMASAAHHHHHSGCLFLLRWILVRLPSCLPDCSCQLMLLLYNPCADYQLPPSVSASHKGVAGSGRECWYVIEARRLQNVISVWQCSHSCLQGQEEERKTPVRGNCERKTKRGVMANTVEEEGEMEVNSQEQPSEMQDVGTSPEVIALPDNTPCQVDKCIDFVAVNQHGHLLMGSSSLTGRYWGGSLWYYDDPALAPDVEKCKAGYETTSGMADGAFLDNDKTVIVGQDCGAVQFMSVCLDRGPARDKESVPGGRTP</sequence>
<dbReference type="PANTHER" id="PTHR46853">
    <property type="entry name" value="METHYLOSOME PROTEIN 50"/>
    <property type="match status" value="1"/>
</dbReference>
<reference evidence="3 4" key="1">
    <citation type="submission" date="2023-03" db="EMBL/GenBank/DDBJ databases">
        <title>High-quality genome of Scylla paramamosain provides insights in environmental adaptation.</title>
        <authorList>
            <person name="Zhang L."/>
        </authorList>
    </citation>
    <scope>NUCLEOTIDE SEQUENCE [LARGE SCALE GENOMIC DNA]</scope>
    <source>
        <strain evidence="3">LZ_2023a</strain>
        <tissue evidence="3">Muscle</tissue>
    </source>
</reference>
<proteinExistence type="predicted"/>
<name>A0AAW0SUW4_SCYPA</name>
<evidence type="ECO:0000313" key="4">
    <source>
        <dbReference type="Proteomes" id="UP001487740"/>
    </source>
</evidence>
<dbReference type="EMBL" id="JARAKH010000045">
    <property type="protein sequence ID" value="KAK8378612.1"/>
    <property type="molecule type" value="Genomic_DNA"/>
</dbReference>
<dbReference type="AlphaFoldDB" id="A0AAW0SUW4"/>
<dbReference type="PANTHER" id="PTHR46853:SF1">
    <property type="entry name" value="METHYLOSOME PROTEIN 50"/>
    <property type="match status" value="1"/>
</dbReference>
<dbReference type="Proteomes" id="UP001487740">
    <property type="component" value="Unassembled WGS sequence"/>
</dbReference>
<evidence type="ECO:0000256" key="2">
    <source>
        <dbReference type="ARBA" id="ARBA00022490"/>
    </source>
</evidence>
<evidence type="ECO:0000256" key="1">
    <source>
        <dbReference type="ARBA" id="ARBA00004496"/>
    </source>
</evidence>
<dbReference type="GO" id="GO:0007309">
    <property type="term" value="P:oocyte axis specification"/>
    <property type="evidence" value="ECO:0007669"/>
    <property type="project" value="TreeGrafter"/>
</dbReference>
<dbReference type="Gene3D" id="2.130.10.10">
    <property type="entry name" value="YVTN repeat-like/Quinoprotein amine dehydrogenase"/>
    <property type="match status" value="1"/>
</dbReference>
<gene>
    <name evidence="3" type="ORF">O3P69_011242</name>
</gene>
<dbReference type="InterPro" id="IPR052139">
    <property type="entry name" value="Methylosome_Comp_WDR77"/>
</dbReference>
<comment type="subcellular location">
    <subcellularLocation>
        <location evidence="1">Cytoplasm</location>
    </subcellularLocation>
</comment>
<dbReference type="InterPro" id="IPR015943">
    <property type="entry name" value="WD40/YVTN_repeat-like_dom_sf"/>
</dbReference>
<comment type="caution">
    <text evidence="3">The sequence shown here is derived from an EMBL/GenBank/DDBJ whole genome shotgun (WGS) entry which is preliminary data.</text>
</comment>
<keyword evidence="2" id="KW-0963">Cytoplasm</keyword>